<evidence type="ECO:0000313" key="1">
    <source>
        <dbReference type="EMBL" id="GAA4321653.1"/>
    </source>
</evidence>
<dbReference type="EMBL" id="BAABFT010000004">
    <property type="protein sequence ID" value="GAA4321653.1"/>
    <property type="molecule type" value="Genomic_DNA"/>
</dbReference>
<sequence length="98" mass="10920">MEDRFSLLLSLKTHAGFEVYGQFGIGNDSSAASALFESLQGDEKLRGAAVLHIDLMETDGPLPVKIRTKCCRLDGLAANCKLITREVFRQKNLRTYEE</sequence>
<proteinExistence type="predicted"/>
<comment type="caution">
    <text evidence="1">The sequence shown here is derived from an EMBL/GenBank/DDBJ whole genome shotgun (WGS) entry which is preliminary data.</text>
</comment>
<protein>
    <submittedName>
        <fullName evidence="1">Uncharacterized protein</fullName>
    </submittedName>
</protein>
<organism evidence="1 2">
    <name type="scientific">Mucilaginibacter gynuensis</name>
    <dbReference type="NCBI Taxonomy" id="1302236"/>
    <lineage>
        <taxon>Bacteria</taxon>
        <taxon>Pseudomonadati</taxon>
        <taxon>Bacteroidota</taxon>
        <taxon>Sphingobacteriia</taxon>
        <taxon>Sphingobacteriales</taxon>
        <taxon>Sphingobacteriaceae</taxon>
        <taxon>Mucilaginibacter</taxon>
    </lineage>
</organism>
<dbReference type="RefSeq" id="WP_345211075.1">
    <property type="nucleotide sequence ID" value="NZ_BAABFT010000004.1"/>
</dbReference>
<name>A0ABP8GCB3_9SPHI</name>
<gene>
    <name evidence="1" type="ORF">GCM10023149_21600</name>
</gene>
<accession>A0ABP8GCB3</accession>
<dbReference type="Proteomes" id="UP001500582">
    <property type="component" value="Unassembled WGS sequence"/>
</dbReference>
<reference evidence="2" key="1">
    <citation type="journal article" date="2019" name="Int. J. Syst. Evol. Microbiol.">
        <title>The Global Catalogue of Microorganisms (GCM) 10K type strain sequencing project: providing services to taxonomists for standard genome sequencing and annotation.</title>
        <authorList>
            <consortium name="The Broad Institute Genomics Platform"/>
            <consortium name="The Broad Institute Genome Sequencing Center for Infectious Disease"/>
            <person name="Wu L."/>
            <person name="Ma J."/>
        </authorList>
    </citation>
    <scope>NUCLEOTIDE SEQUENCE [LARGE SCALE GENOMIC DNA]</scope>
    <source>
        <strain evidence="2">JCM 17705</strain>
    </source>
</reference>
<evidence type="ECO:0000313" key="2">
    <source>
        <dbReference type="Proteomes" id="UP001500582"/>
    </source>
</evidence>
<keyword evidence="2" id="KW-1185">Reference proteome</keyword>